<evidence type="ECO:0000256" key="6">
    <source>
        <dbReference type="ARBA" id="ARBA00023157"/>
    </source>
</evidence>
<evidence type="ECO:0000256" key="4">
    <source>
        <dbReference type="ARBA" id="ARBA00022525"/>
    </source>
</evidence>
<keyword evidence="4" id="KW-0964">Secreted</keyword>
<evidence type="ECO:0000313" key="11">
    <source>
        <dbReference type="Proteomes" id="UP000515203"/>
    </source>
</evidence>
<dbReference type="InterPro" id="IPR012674">
    <property type="entry name" value="Calycin"/>
</dbReference>
<dbReference type="InterPro" id="IPR000566">
    <property type="entry name" value="Lipocln_cytosolic_FA-bd_dom"/>
</dbReference>
<dbReference type="InParanoid" id="A0A6P3VCW2"/>
<feature type="chain" id="PRO_5027791380" evidence="9">
    <location>
        <begin position="21"/>
        <end position="234"/>
    </location>
</feature>
<name>A0A6P3VCW2_OCTDE</name>
<evidence type="ECO:0000259" key="10">
    <source>
        <dbReference type="Pfam" id="PF00061"/>
    </source>
</evidence>
<dbReference type="PRINTS" id="PR00179">
    <property type="entry name" value="LIPOCALIN"/>
</dbReference>
<keyword evidence="3" id="KW-0813">Transport</keyword>
<evidence type="ECO:0000256" key="9">
    <source>
        <dbReference type="SAM" id="SignalP"/>
    </source>
</evidence>
<dbReference type="RefSeq" id="XP_012372430.1">
    <property type="nucleotide sequence ID" value="XM_012516976.1"/>
</dbReference>
<gene>
    <name evidence="12" type="primary">LOC105743589</name>
</gene>
<dbReference type="SUPFAM" id="SSF50814">
    <property type="entry name" value="Lipocalins"/>
    <property type="match status" value="1"/>
</dbReference>
<evidence type="ECO:0000256" key="3">
    <source>
        <dbReference type="ARBA" id="ARBA00022448"/>
    </source>
</evidence>
<dbReference type="PRINTS" id="PR01275">
    <property type="entry name" value="NGELATINASE"/>
</dbReference>
<keyword evidence="5 9" id="KW-0732">Signal</keyword>
<organism evidence="11 12">
    <name type="scientific">Octodon degus</name>
    <name type="common">Degu</name>
    <name type="synonym">Sciurus degus</name>
    <dbReference type="NCBI Taxonomy" id="10160"/>
    <lineage>
        <taxon>Eukaryota</taxon>
        <taxon>Metazoa</taxon>
        <taxon>Chordata</taxon>
        <taxon>Craniata</taxon>
        <taxon>Vertebrata</taxon>
        <taxon>Euteleostomi</taxon>
        <taxon>Mammalia</taxon>
        <taxon>Eutheria</taxon>
        <taxon>Euarchontoglires</taxon>
        <taxon>Glires</taxon>
        <taxon>Rodentia</taxon>
        <taxon>Hystricomorpha</taxon>
        <taxon>Octodontidae</taxon>
        <taxon>Octodon</taxon>
    </lineage>
</organism>
<dbReference type="PANTHER" id="PTHR11430:SF13">
    <property type="entry name" value="NEUTROPHIL GELATINASE-ASSOCIATED LIPOCALIN"/>
    <property type="match status" value="1"/>
</dbReference>
<feature type="domain" description="Lipocalin/cytosolic fatty-acid binding" evidence="10">
    <location>
        <begin position="48"/>
        <end position="192"/>
    </location>
</feature>
<accession>A0A6P3VCW2</accession>
<dbReference type="GeneID" id="105743589"/>
<dbReference type="Proteomes" id="UP000515203">
    <property type="component" value="Unplaced"/>
</dbReference>
<dbReference type="InterPro" id="IPR003087">
    <property type="entry name" value="LCN2/LCN12"/>
</dbReference>
<dbReference type="AlphaFoldDB" id="A0A6P3VCW2"/>
<sequence>MTVHLMCLGFILQGALKIQAQDSLPSSTPTPPLSKSPLQKDFQYERFQGKWYTMVWAPNIFWNISQSKAILQSINYTLNDDHSFNVTSNLLRDGKCEHKYDVLFPSGKSGLFFFKNIRSYNGLQKFTFKVLDTDYNQFATVLLNRIGQEVMYIEHRVYARSKQLNPELKEHYLNVTRSLGLPDRFVTFTDHHEAMLINNEQQHIEATKRRIDLASDNRVTVQQILDTDLHMTFA</sequence>
<evidence type="ECO:0000313" key="12">
    <source>
        <dbReference type="RefSeq" id="XP_012372430.1"/>
    </source>
</evidence>
<evidence type="ECO:0000256" key="1">
    <source>
        <dbReference type="ARBA" id="ARBA00004613"/>
    </source>
</evidence>
<comment type="subcellular location">
    <subcellularLocation>
        <location evidence="1">Secreted</location>
    </subcellularLocation>
</comment>
<dbReference type="InterPro" id="IPR022272">
    <property type="entry name" value="Lipocalin_CS"/>
</dbReference>
<evidence type="ECO:0000256" key="5">
    <source>
        <dbReference type="ARBA" id="ARBA00022729"/>
    </source>
</evidence>
<dbReference type="PROSITE" id="PS00213">
    <property type="entry name" value="LIPOCALIN"/>
    <property type="match status" value="1"/>
</dbReference>
<protein>
    <submittedName>
        <fullName evidence="12">Neutrophil gelatinase-associated lipocalin-like</fullName>
    </submittedName>
</protein>
<dbReference type="GO" id="GO:0005615">
    <property type="term" value="C:extracellular space"/>
    <property type="evidence" value="ECO:0007669"/>
    <property type="project" value="TreeGrafter"/>
</dbReference>
<proteinExistence type="inferred from homology"/>
<evidence type="ECO:0000256" key="2">
    <source>
        <dbReference type="ARBA" id="ARBA00006889"/>
    </source>
</evidence>
<keyword evidence="6" id="KW-1015">Disulfide bond</keyword>
<dbReference type="PANTHER" id="PTHR11430">
    <property type="entry name" value="LIPOCALIN"/>
    <property type="match status" value="1"/>
</dbReference>
<comment type="similarity">
    <text evidence="2 8">Belongs to the calycin superfamily. Lipocalin family.</text>
</comment>
<keyword evidence="7" id="KW-0325">Glycoprotein</keyword>
<keyword evidence="11" id="KW-1185">Reference proteome</keyword>
<evidence type="ECO:0000256" key="8">
    <source>
        <dbReference type="RuleBase" id="RU003695"/>
    </source>
</evidence>
<feature type="signal peptide" evidence="9">
    <location>
        <begin position="1"/>
        <end position="20"/>
    </location>
</feature>
<reference evidence="12" key="1">
    <citation type="submission" date="2025-08" db="UniProtKB">
        <authorList>
            <consortium name="RefSeq"/>
        </authorList>
    </citation>
    <scope>IDENTIFICATION</scope>
</reference>
<dbReference type="Gene3D" id="2.40.128.20">
    <property type="match status" value="1"/>
</dbReference>
<dbReference type="OrthoDB" id="9048943at2759"/>
<dbReference type="InterPro" id="IPR002345">
    <property type="entry name" value="Lipocalin"/>
</dbReference>
<evidence type="ECO:0000256" key="7">
    <source>
        <dbReference type="ARBA" id="ARBA00023180"/>
    </source>
</evidence>
<dbReference type="Pfam" id="PF00061">
    <property type="entry name" value="Lipocalin"/>
    <property type="match status" value="1"/>
</dbReference>
<dbReference type="GO" id="GO:0036094">
    <property type="term" value="F:small molecule binding"/>
    <property type="evidence" value="ECO:0007669"/>
    <property type="project" value="InterPro"/>
</dbReference>